<evidence type="ECO:0000256" key="1">
    <source>
        <dbReference type="ARBA" id="ARBA00004141"/>
    </source>
</evidence>
<evidence type="ECO:0000256" key="3">
    <source>
        <dbReference type="ARBA" id="ARBA00022448"/>
    </source>
</evidence>
<dbReference type="GO" id="GO:0016020">
    <property type="term" value="C:membrane"/>
    <property type="evidence" value="ECO:0007669"/>
    <property type="project" value="UniProtKB-SubCell"/>
</dbReference>
<feature type="transmembrane region" description="Helical" evidence="7">
    <location>
        <begin position="360"/>
        <end position="378"/>
    </location>
</feature>
<feature type="transmembrane region" description="Helical" evidence="7">
    <location>
        <begin position="73"/>
        <end position="90"/>
    </location>
</feature>
<feature type="transmembrane region" description="Helical" evidence="7">
    <location>
        <begin position="163"/>
        <end position="183"/>
    </location>
</feature>
<dbReference type="Pfam" id="PF03092">
    <property type="entry name" value="BT1"/>
    <property type="match status" value="1"/>
</dbReference>
<feature type="transmembrane region" description="Helical" evidence="7">
    <location>
        <begin position="44"/>
        <end position="61"/>
    </location>
</feature>
<evidence type="ECO:0000256" key="6">
    <source>
        <dbReference type="ARBA" id="ARBA00023136"/>
    </source>
</evidence>
<evidence type="ECO:0000256" key="2">
    <source>
        <dbReference type="ARBA" id="ARBA00007015"/>
    </source>
</evidence>
<dbReference type="EMBL" id="CP019384">
    <property type="protein sequence ID" value="QAT16959.1"/>
    <property type="molecule type" value="Genomic_DNA"/>
</dbReference>
<feature type="transmembrane region" description="Helical" evidence="7">
    <location>
        <begin position="299"/>
        <end position="321"/>
    </location>
</feature>
<dbReference type="Gene3D" id="1.20.1250.20">
    <property type="entry name" value="MFS general substrate transporter like domains"/>
    <property type="match status" value="2"/>
</dbReference>
<dbReference type="AlphaFoldDB" id="A0A410P449"/>
<dbReference type="OrthoDB" id="8191993at2"/>
<feature type="transmembrane region" description="Helical" evidence="7">
    <location>
        <begin position="136"/>
        <end position="157"/>
    </location>
</feature>
<keyword evidence="4 7" id="KW-0812">Transmembrane</keyword>
<evidence type="ECO:0000313" key="8">
    <source>
        <dbReference type="EMBL" id="QAT16959.1"/>
    </source>
</evidence>
<sequence length="383" mass="42160">MNNRLLRVFCLSSAVYFTQGIETLPSQGLFYYLKESLKFTPEKIMLISGVITFAWLVKPAIGYIVDNFLNKKIWILISLSCSALLAAVIGSNHLPLAFLVGMLIVSSAWAAFRDVSVDGIMCVEGKQHNATGKIQSVQWISISVATLITGIGGGYIAEKWDYTTGYLCLIPVYIIAGAFAYFYNAGEPIRRETASKFIQDMKTLLGSRRLVWAGLFVFLYQFAPSFGTPLLFVQKDVFKWSKVWIGALGTIGTVFAVIGALLYFKFSQKINLKKWLFFSVFLGAATTLSYLHYTPATAVAYDIVYSLMGMFVFLMILDFMARNSIPGLEAASFALLTSLSNLAVVASNFCGAFLLPVLGLQGLIVMSSAASFLCLFIIPKIIV</sequence>
<protein>
    <submittedName>
        <fullName evidence="8">Folate biopterin transporter</fullName>
    </submittedName>
</protein>
<keyword evidence="5 7" id="KW-1133">Transmembrane helix</keyword>
<evidence type="ECO:0000256" key="7">
    <source>
        <dbReference type="SAM" id="Phobius"/>
    </source>
</evidence>
<dbReference type="Proteomes" id="UP000287243">
    <property type="component" value="Chromosome"/>
</dbReference>
<keyword evidence="9" id="KW-1185">Reference proteome</keyword>
<feature type="transmembrane region" description="Helical" evidence="7">
    <location>
        <begin position="333"/>
        <end position="354"/>
    </location>
</feature>
<organism evidence="8 9">
    <name type="scientific">Velamenicoccus archaeovorus</name>
    <dbReference type="NCBI Taxonomy" id="1930593"/>
    <lineage>
        <taxon>Bacteria</taxon>
        <taxon>Pseudomonadati</taxon>
        <taxon>Candidatus Omnitrophota</taxon>
        <taxon>Candidatus Velamenicoccus</taxon>
    </lineage>
</organism>
<keyword evidence="6 7" id="KW-0472">Membrane</keyword>
<comment type="subcellular location">
    <subcellularLocation>
        <location evidence="1">Membrane</location>
        <topology evidence="1">Multi-pass membrane protein</topology>
    </subcellularLocation>
</comment>
<proteinExistence type="inferred from homology"/>
<feature type="transmembrane region" description="Helical" evidence="7">
    <location>
        <begin position="243"/>
        <end position="263"/>
    </location>
</feature>
<keyword evidence="3" id="KW-0813">Transport</keyword>
<name>A0A410P449_VELA1</name>
<evidence type="ECO:0000313" key="9">
    <source>
        <dbReference type="Proteomes" id="UP000287243"/>
    </source>
</evidence>
<dbReference type="PANTHER" id="PTHR31585">
    <property type="entry name" value="FOLATE-BIOPTERIN TRANSPORTER 1, CHLOROPLASTIC"/>
    <property type="match status" value="1"/>
</dbReference>
<dbReference type="SUPFAM" id="SSF103473">
    <property type="entry name" value="MFS general substrate transporter"/>
    <property type="match status" value="1"/>
</dbReference>
<feature type="transmembrane region" description="Helical" evidence="7">
    <location>
        <begin position="275"/>
        <end position="293"/>
    </location>
</feature>
<comment type="similarity">
    <text evidence="2">Belongs to the major facilitator superfamily. Folate-biopterin transporter (TC 2.A.71) family.</text>
</comment>
<gene>
    <name evidence="8" type="ORF">BU251_04050</name>
</gene>
<dbReference type="KEGG" id="vai:BU251_04050"/>
<dbReference type="InterPro" id="IPR039309">
    <property type="entry name" value="BT1"/>
</dbReference>
<reference evidence="8 9" key="1">
    <citation type="submission" date="2017-01" db="EMBL/GenBank/DDBJ databases">
        <title>First insights into the biology of 'candidatus Vampirococcus archaeovorus'.</title>
        <authorList>
            <person name="Kizina J."/>
            <person name="Jordan S."/>
            <person name="Stueber K."/>
            <person name="Reinhardt R."/>
            <person name="Harder J."/>
        </authorList>
    </citation>
    <scope>NUCLEOTIDE SEQUENCE [LARGE SCALE GENOMIC DNA]</scope>
    <source>
        <strain evidence="8 9">LiM</strain>
    </source>
</reference>
<feature type="transmembrane region" description="Helical" evidence="7">
    <location>
        <begin position="204"/>
        <end position="223"/>
    </location>
</feature>
<dbReference type="PANTHER" id="PTHR31585:SF0">
    <property type="entry name" value="FOLATE-BIOPTERIN TRANSPORTER 1, CHLOROPLASTIC"/>
    <property type="match status" value="1"/>
</dbReference>
<dbReference type="RefSeq" id="WP_128699601.1">
    <property type="nucleotide sequence ID" value="NZ_CP019384.1"/>
</dbReference>
<accession>A0A410P449</accession>
<dbReference type="InterPro" id="IPR036259">
    <property type="entry name" value="MFS_trans_sf"/>
</dbReference>
<feature type="transmembrane region" description="Helical" evidence="7">
    <location>
        <begin position="96"/>
        <end position="115"/>
    </location>
</feature>
<evidence type="ECO:0000256" key="4">
    <source>
        <dbReference type="ARBA" id="ARBA00022692"/>
    </source>
</evidence>
<evidence type="ECO:0000256" key="5">
    <source>
        <dbReference type="ARBA" id="ARBA00022989"/>
    </source>
</evidence>